<protein>
    <submittedName>
        <fullName evidence="2">DUF4351 domain-containing protein</fullName>
    </submittedName>
</protein>
<evidence type="ECO:0000313" key="2">
    <source>
        <dbReference type="EMBL" id="MCJ2542153.1"/>
    </source>
</evidence>
<proteinExistence type="predicted"/>
<dbReference type="Pfam" id="PF14261">
    <property type="entry name" value="DUF4351"/>
    <property type="match status" value="1"/>
</dbReference>
<dbReference type="EMBL" id="JAFIRA010000007">
    <property type="protein sequence ID" value="MCJ2542153.1"/>
    <property type="molecule type" value="Genomic_DNA"/>
</dbReference>
<reference evidence="2" key="1">
    <citation type="submission" date="2021-02" db="EMBL/GenBank/DDBJ databases">
        <title>The CRISPR/cas machinery reduction and long-range gene transfer in the hot spring cyanobacterium Synechococcus.</title>
        <authorList>
            <person name="Dvorak P."/>
            <person name="Jahodarova E."/>
            <person name="Hasler P."/>
            <person name="Poulickova A."/>
        </authorList>
    </citation>
    <scope>NUCLEOTIDE SEQUENCE</scope>
    <source>
        <strain evidence="2">Rupite</strain>
    </source>
</reference>
<feature type="domain" description="DUF4351" evidence="1">
    <location>
        <begin position="3"/>
        <end position="33"/>
    </location>
</feature>
<evidence type="ECO:0000313" key="3">
    <source>
        <dbReference type="Proteomes" id="UP000830835"/>
    </source>
</evidence>
<name>A0ABT0C8Q8_THEVL</name>
<dbReference type="InterPro" id="IPR025587">
    <property type="entry name" value="DUF4351"/>
</dbReference>
<organism evidence="2 3">
    <name type="scientific">Thermostichus vulcanus str. 'Rupite'</name>
    <dbReference type="NCBI Taxonomy" id="2813851"/>
    <lineage>
        <taxon>Bacteria</taxon>
        <taxon>Bacillati</taxon>
        <taxon>Cyanobacteriota</taxon>
        <taxon>Cyanophyceae</taxon>
        <taxon>Thermostichales</taxon>
        <taxon>Thermostichaceae</taxon>
        <taxon>Thermostichus</taxon>
    </lineage>
</organism>
<accession>A0ABT0C8Q8</accession>
<comment type="caution">
    <text evidence="2">The sequence shown here is derived from an EMBL/GenBank/DDBJ whole genome shotgun (WGS) entry which is preliminary data.</text>
</comment>
<keyword evidence="3" id="KW-1185">Reference proteome</keyword>
<gene>
    <name evidence="2" type="ORF">JX360_04410</name>
</gene>
<evidence type="ECO:0000259" key="1">
    <source>
        <dbReference type="Pfam" id="PF14261"/>
    </source>
</evidence>
<sequence>MQIQIRSLSVEQLEVLAEALLDFGSLGDLIDWLEDI</sequence>
<dbReference type="Proteomes" id="UP000830835">
    <property type="component" value="Unassembled WGS sequence"/>
</dbReference>